<dbReference type="InterPro" id="IPR006342">
    <property type="entry name" value="FkbM_mtfrase"/>
</dbReference>
<accession>A0A0F9D1N9</accession>
<name>A0A0F9D1N9_9ZZZZ</name>
<organism evidence="3">
    <name type="scientific">marine sediment metagenome</name>
    <dbReference type="NCBI Taxonomy" id="412755"/>
    <lineage>
        <taxon>unclassified sequences</taxon>
        <taxon>metagenomes</taxon>
        <taxon>ecological metagenomes</taxon>
    </lineage>
</organism>
<gene>
    <name evidence="3" type="ORF">LCGC14_2255410</name>
</gene>
<feature type="region of interest" description="Disordered" evidence="1">
    <location>
        <begin position="261"/>
        <end position="282"/>
    </location>
</feature>
<dbReference type="AlphaFoldDB" id="A0A0F9D1N9"/>
<dbReference type="InterPro" id="IPR029063">
    <property type="entry name" value="SAM-dependent_MTases_sf"/>
</dbReference>
<evidence type="ECO:0000256" key="1">
    <source>
        <dbReference type="SAM" id="MobiDB-lite"/>
    </source>
</evidence>
<evidence type="ECO:0000313" key="3">
    <source>
        <dbReference type="EMBL" id="KKL55439.1"/>
    </source>
</evidence>
<evidence type="ECO:0000259" key="2">
    <source>
        <dbReference type="Pfam" id="PF05050"/>
    </source>
</evidence>
<dbReference type="EMBL" id="LAZR01030841">
    <property type="protein sequence ID" value="KKL55439.1"/>
    <property type="molecule type" value="Genomic_DNA"/>
</dbReference>
<reference evidence="3" key="1">
    <citation type="journal article" date="2015" name="Nature">
        <title>Complex archaea that bridge the gap between prokaryotes and eukaryotes.</title>
        <authorList>
            <person name="Spang A."/>
            <person name="Saw J.H."/>
            <person name="Jorgensen S.L."/>
            <person name="Zaremba-Niedzwiedzka K."/>
            <person name="Martijn J."/>
            <person name="Lind A.E."/>
            <person name="van Eijk R."/>
            <person name="Schleper C."/>
            <person name="Guy L."/>
            <person name="Ettema T.J."/>
        </authorList>
    </citation>
    <scope>NUCLEOTIDE SEQUENCE</scope>
</reference>
<dbReference type="SUPFAM" id="SSF53335">
    <property type="entry name" value="S-adenosyl-L-methionine-dependent methyltransferases"/>
    <property type="match status" value="1"/>
</dbReference>
<protein>
    <recommendedName>
        <fullName evidence="2">Methyltransferase FkbM domain-containing protein</fullName>
    </recommendedName>
</protein>
<comment type="caution">
    <text evidence="3">The sequence shown here is derived from an EMBL/GenBank/DDBJ whole genome shotgun (WGS) entry which is preliminary data.</text>
</comment>
<feature type="domain" description="Methyltransferase FkbM" evidence="2">
    <location>
        <begin position="155"/>
        <end position="207"/>
    </location>
</feature>
<dbReference type="Gene3D" id="3.40.50.150">
    <property type="entry name" value="Vaccinia Virus protein VP39"/>
    <property type="match status" value="1"/>
</dbReference>
<sequence length="282" mass="31413">MSKPKSGLAKFLSELRYRMIWAKEARQSSAAAKAALADQNNPTIAEVKSFLCTLTPHHCGIDLVRIGPDEDGGYLLPDDLIGIEALFSPGVSETLGFDLEIAQRGIQCFLADASVAKPLGLLPNMDFIQKFIGPDDTGDFVTMQKWIAENAAHDTDLLLQMDIEGAEYDVLPGISSETLARFRIMLIEFHDFDQIFDADTFNRLKSLFTKLSETHLLCHLHANNTVGYTTVGSLTLPPVFEATYIRRDRIKGDLSQAQIPHLLDQHNSNKRPNVETPHFWAD</sequence>
<dbReference type="Pfam" id="PF05050">
    <property type="entry name" value="Methyltransf_21"/>
    <property type="match status" value="1"/>
</dbReference>
<proteinExistence type="predicted"/>